<feature type="region of interest" description="LID" evidence="5">
    <location>
        <begin position="123"/>
        <end position="160"/>
    </location>
</feature>
<dbReference type="GO" id="GO:0004017">
    <property type="term" value="F:AMP kinase activity"/>
    <property type="evidence" value="ECO:0007669"/>
    <property type="project" value="UniProtKB-UniRule"/>
</dbReference>
<feature type="binding site" evidence="5">
    <location>
        <position position="150"/>
    </location>
    <ligand>
        <name>Zn(2+)</name>
        <dbReference type="ChEBI" id="CHEBI:29105"/>
        <note>structural</note>
    </ligand>
</feature>
<comment type="pathway">
    <text evidence="5">Purine metabolism; AMP biosynthesis via salvage pathway; AMP from ADP: step 1/1.</text>
</comment>
<feature type="binding site" evidence="5">
    <location>
        <begin position="53"/>
        <end position="55"/>
    </location>
    <ligand>
        <name>AMP</name>
        <dbReference type="ChEBI" id="CHEBI:456215"/>
    </ligand>
</feature>
<feature type="binding site" evidence="5">
    <location>
        <position position="196"/>
    </location>
    <ligand>
        <name>ATP</name>
        <dbReference type="ChEBI" id="CHEBI:30616"/>
    </ligand>
</feature>
<feature type="binding site" evidence="5">
    <location>
        <position position="36"/>
    </location>
    <ligand>
        <name>AMP</name>
        <dbReference type="ChEBI" id="CHEBI:456215"/>
    </ligand>
</feature>
<comment type="catalytic activity">
    <reaction evidence="5 7">
        <text>AMP + ATP = 2 ADP</text>
        <dbReference type="Rhea" id="RHEA:12973"/>
        <dbReference type="ChEBI" id="CHEBI:30616"/>
        <dbReference type="ChEBI" id="CHEBI:456215"/>
        <dbReference type="ChEBI" id="CHEBI:456216"/>
        <dbReference type="EC" id="2.7.4.3"/>
    </reaction>
</comment>
<evidence type="ECO:0000256" key="2">
    <source>
        <dbReference type="ARBA" id="ARBA00022727"/>
    </source>
</evidence>
<feature type="binding site" evidence="5">
    <location>
        <position position="130"/>
    </location>
    <ligand>
        <name>Zn(2+)</name>
        <dbReference type="ChEBI" id="CHEBI:29105"/>
        <note>structural</note>
    </ligand>
</feature>
<evidence type="ECO:0000256" key="5">
    <source>
        <dbReference type="HAMAP-Rule" id="MF_00235"/>
    </source>
</evidence>
<feature type="binding site" evidence="5">
    <location>
        <position position="124"/>
    </location>
    <ligand>
        <name>ATP</name>
        <dbReference type="ChEBI" id="CHEBI:30616"/>
    </ligand>
</feature>
<evidence type="ECO:0000256" key="3">
    <source>
        <dbReference type="ARBA" id="ARBA00022741"/>
    </source>
</evidence>
<evidence type="ECO:0000313" key="9">
    <source>
        <dbReference type="EMBL" id="KKR30308.1"/>
    </source>
</evidence>
<keyword evidence="3 5" id="KW-0547">Nucleotide-binding</keyword>
<reference evidence="9" key="1">
    <citation type="journal article" date="2015" name="Nature">
        <title>rRNA introns, odd ribosomes, and small enigmatic genomes across a large radiation of phyla.</title>
        <authorList>
            <person name="Brown C.T."/>
            <person name="Hug L.A."/>
            <person name="Thomas B.C."/>
            <person name="Sharon I."/>
            <person name="Castelle C.J."/>
            <person name="Singh A."/>
            <person name="Wilkins M.J."/>
            <person name="Williams K.H."/>
            <person name="Banfield J.F."/>
        </authorList>
    </citation>
    <scope>NUCLEOTIDE SEQUENCE [LARGE SCALE GENOMIC DNA]</scope>
</reference>
<comment type="subcellular location">
    <subcellularLocation>
        <location evidence="5 7">Cytoplasm</location>
    </subcellularLocation>
</comment>
<dbReference type="Proteomes" id="UP000034793">
    <property type="component" value="Unassembled WGS sequence"/>
</dbReference>
<sequence>MNLVLLGAPGSGKGTQAEKLSQKLNLFYLQTGELSREWAKTDKRIRNIINGGKLIPEKEMTNYVMKYLEKRVPKGTNILFEGFPRFISQYEEYEKWLASKRQKIDAVVSLDISEKEAVKRLSGRRICEKCGEVYNVITNPPKESGKCDKCKGKLIQRDDDRPEAIKVRFRYYRNNTKKLIDYLDNKEKLIRVDAVRPINVIYLEILEKLGVKNG</sequence>
<dbReference type="GO" id="GO:0044209">
    <property type="term" value="P:AMP salvage"/>
    <property type="evidence" value="ECO:0007669"/>
    <property type="project" value="UniProtKB-UniRule"/>
</dbReference>
<dbReference type="EMBL" id="LBXL01000009">
    <property type="protein sequence ID" value="KKR30308.1"/>
    <property type="molecule type" value="Genomic_DNA"/>
</dbReference>
<evidence type="ECO:0000256" key="1">
    <source>
        <dbReference type="ARBA" id="ARBA00022679"/>
    </source>
</evidence>
<evidence type="ECO:0000256" key="4">
    <source>
        <dbReference type="ARBA" id="ARBA00022777"/>
    </source>
</evidence>
<protein>
    <recommendedName>
        <fullName evidence="5 7">Adenylate kinase</fullName>
        <shortName evidence="5">AK</shortName>
        <ecNumber evidence="5 7">2.7.4.3</ecNumber>
    </recommendedName>
    <alternativeName>
        <fullName evidence="5">ATP-AMP transphosphorylase</fullName>
    </alternativeName>
    <alternativeName>
        <fullName evidence="5">ATP:AMP phosphotransferase</fullName>
    </alternativeName>
    <alternativeName>
        <fullName evidence="5">Adenylate monophosphate kinase</fullName>
    </alternativeName>
</protein>
<dbReference type="Pfam" id="PF05191">
    <property type="entry name" value="ADK_lid"/>
    <property type="match status" value="1"/>
</dbReference>
<feature type="binding site" evidence="5">
    <location>
        <position position="31"/>
    </location>
    <ligand>
        <name>AMP</name>
        <dbReference type="ChEBI" id="CHEBI:456215"/>
    </ligand>
</feature>
<feature type="binding site" evidence="5">
    <location>
        <begin position="133"/>
        <end position="134"/>
    </location>
    <ligand>
        <name>ATP</name>
        <dbReference type="ChEBI" id="CHEBI:30616"/>
    </ligand>
</feature>
<dbReference type="HAMAP" id="MF_00235">
    <property type="entry name" value="Adenylate_kinase_Adk"/>
    <property type="match status" value="1"/>
</dbReference>
<comment type="function">
    <text evidence="5">Catalyzes the reversible transfer of the terminal phosphate group between ATP and AMP. Plays an important role in cellular energy homeostasis and in adenine nucleotide metabolism.</text>
</comment>
<keyword evidence="5" id="KW-0479">Metal-binding</keyword>
<name>A0A0G0PQW5_9BACT</name>
<dbReference type="NCBIfam" id="TIGR01351">
    <property type="entry name" value="adk"/>
    <property type="match status" value="1"/>
</dbReference>
<keyword evidence="1 5" id="KW-0808">Transferase</keyword>
<gene>
    <name evidence="5" type="primary">adk</name>
    <name evidence="9" type="ORF">UT61_C0009G0041</name>
</gene>
<accession>A0A0G0PQW5</accession>
<comment type="caution">
    <text evidence="9">The sequence shown here is derived from an EMBL/GenBank/DDBJ whole genome shotgun (WGS) entry which is preliminary data.</text>
</comment>
<dbReference type="InterPro" id="IPR027417">
    <property type="entry name" value="P-loop_NTPase"/>
</dbReference>
<keyword evidence="2 5" id="KW-0545">Nucleotide biosynthesis</keyword>
<dbReference type="GO" id="GO:0005524">
    <property type="term" value="F:ATP binding"/>
    <property type="evidence" value="ECO:0007669"/>
    <property type="project" value="UniProtKB-UniRule"/>
</dbReference>
<dbReference type="GO" id="GO:0005737">
    <property type="term" value="C:cytoplasm"/>
    <property type="evidence" value="ECO:0007669"/>
    <property type="project" value="UniProtKB-SubCell"/>
</dbReference>
<dbReference type="InterPro" id="IPR007862">
    <property type="entry name" value="Adenylate_kinase_lid-dom"/>
</dbReference>
<feature type="binding site" evidence="5">
    <location>
        <position position="147"/>
    </location>
    <ligand>
        <name>Zn(2+)</name>
        <dbReference type="ChEBI" id="CHEBI:29105"/>
        <note>structural</note>
    </ligand>
</feature>
<feature type="binding site" evidence="5">
    <location>
        <position position="89"/>
    </location>
    <ligand>
        <name>AMP</name>
        <dbReference type="ChEBI" id="CHEBI:456215"/>
    </ligand>
</feature>
<keyword evidence="4 5" id="KW-0418">Kinase</keyword>
<evidence type="ECO:0000256" key="7">
    <source>
        <dbReference type="RuleBase" id="RU003331"/>
    </source>
</evidence>
<dbReference type="InterPro" id="IPR006259">
    <property type="entry name" value="Adenyl_kin_sub"/>
</dbReference>
<evidence type="ECO:0000256" key="6">
    <source>
        <dbReference type="RuleBase" id="RU003330"/>
    </source>
</evidence>
<dbReference type="CDD" id="cd01428">
    <property type="entry name" value="ADK"/>
    <property type="match status" value="1"/>
</dbReference>
<comment type="caution">
    <text evidence="5">Lacks conserved residue(s) required for the propagation of feature annotation.</text>
</comment>
<dbReference type="Gene3D" id="3.40.50.300">
    <property type="entry name" value="P-loop containing nucleotide triphosphate hydrolases"/>
    <property type="match status" value="1"/>
</dbReference>
<keyword evidence="5" id="KW-0963">Cytoplasm</keyword>
<evidence type="ECO:0000259" key="8">
    <source>
        <dbReference type="Pfam" id="PF05191"/>
    </source>
</evidence>
<dbReference type="EC" id="2.7.4.3" evidence="5 7"/>
<comment type="similarity">
    <text evidence="5 6">Belongs to the adenylate kinase family.</text>
</comment>
<feature type="binding site" evidence="5">
    <location>
        <position position="157"/>
    </location>
    <ligand>
        <name>AMP</name>
        <dbReference type="ChEBI" id="CHEBI:456215"/>
    </ligand>
</feature>
<feature type="domain" description="Adenylate kinase active site lid" evidence="8">
    <location>
        <begin position="124"/>
        <end position="159"/>
    </location>
</feature>
<dbReference type="Pfam" id="PF00406">
    <property type="entry name" value="ADK"/>
    <property type="match status" value="1"/>
</dbReference>
<dbReference type="AlphaFoldDB" id="A0A0G0PQW5"/>
<keyword evidence="5 7" id="KW-0067">ATP-binding</keyword>
<proteinExistence type="inferred from homology"/>
<feature type="binding site" evidence="5">
    <location>
        <begin position="10"/>
        <end position="15"/>
    </location>
    <ligand>
        <name>ATP</name>
        <dbReference type="ChEBI" id="CHEBI:30616"/>
    </ligand>
</feature>
<comment type="domain">
    <text evidence="5">Consists of three domains, a large central CORE domain and two small peripheral domains, NMPbind and LID, which undergo movements during catalysis. The LID domain closes over the site of phosphoryl transfer upon ATP binding. Assembling and dissambling the active center during each catalytic cycle provides an effective means to prevent ATP hydrolysis. Some bacteria have evolved a zinc-coordinating structure that stabilizes the LID domain.</text>
</comment>
<dbReference type="InterPro" id="IPR000850">
    <property type="entry name" value="Adenylat/UMP-CMP_kin"/>
</dbReference>
<feature type="binding site" evidence="5">
    <location>
        <begin position="82"/>
        <end position="85"/>
    </location>
    <ligand>
        <name>AMP</name>
        <dbReference type="ChEBI" id="CHEBI:456215"/>
    </ligand>
</feature>
<dbReference type="PANTHER" id="PTHR23359">
    <property type="entry name" value="NUCLEOTIDE KINASE"/>
    <property type="match status" value="1"/>
</dbReference>
<feature type="binding site" evidence="5">
    <location>
        <position position="168"/>
    </location>
    <ligand>
        <name>AMP</name>
        <dbReference type="ChEBI" id="CHEBI:456215"/>
    </ligand>
</feature>
<dbReference type="InterPro" id="IPR036193">
    <property type="entry name" value="ADK_active_lid_dom_sf"/>
</dbReference>
<comment type="subunit">
    <text evidence="5 7">Monomer.</text>
</comment>
<dbReference type="GO" id="GO:0008270">
    <property type="term" value="F:zinc ion binding"/>
    <property type="evidence" value="ECO:0007669"/>
    <property type="project" value="UniProtKB-UniRule"/>
</dbReference>
<feature type="binding site" evidence="5">
    <location>
        <position position="127"/>
    </location>
    <ligand>
        <name>Zn(2+)</name>
        <dbReference type="ChEBI" id="CHEBI:29105"/>
        <note>structural</note>
    </ligand>
</feature>
<dbReference type="PATRIC" id="fig|1618552.3.peg.391"/>
<dbReference type="UniPathway" id="UPA00588">
    <property type="reaction ID" value="UER00649"/>
</dbReference>
<dbReference type="SUPFAM" id="SSF52540">
    <property type="entry name" value="P-loop containing nucleoside triphosphate hydrolases"/>
    <property type="match status" value="1"/>
</dbReference>
<organism evidence="9">
    <name type="scientific">Candidatus Woesebacteria bacterium GW2011_GWA1_39_8</name>
    <dbReference type="NCBI Taxonomy" id="1618552"/>
    <lineage>
        <taxon>Bacteria</taxon>
        <taxon>Candidatus Woeseibacteriota</taxon>
    </lineage>
</organism>
<keyword evidence="5" id="KW-0862">Zinc</keyword>
<dbReference type="PRINTS" id="PR00094">
    <property type="entry name" value="ADENYLTKNASE"/>
</dbReference>
<dbReference type="SUPFAM" id="SSF57774">
    <property type="entry name" value="Microbial and mitochondrial ADK, insert 'zinc finger' domain"/>
    <property type="match status" value="1"/>
</dbReference>